<accession>A0A6A6A360</accession>
<feature type="non-terminal residue" evidence="2">
    <location>
        <position position="1"/>
    </location>
</feature>
<organism evidence="2 3">
    <name type="scientific">Dothidotthia symphoricarpi CBS 119687</name>
    <dbReference type="NCBI Taxonomy" id="1392245"/>
    <lineage>
        <taxon>Eukaryota</taxon>
        <taxon>Fungi</taxon>
        <taxon>Dikarya</taxon>
        <taxon>Ascomycota</taxon>
        <taxon>Pezizomycotina</taxon>
        <taxon>Dothideomycetes</taxon>
        <taxon>Pleosporomycetidae</taxon>
        <taxon>Pleosporales</taxon>
        <taxon>Dothidotthiaceae</taxon>
        <taxon>Dothidotthia</taxon>
    </lineage>
</organism>
<gene>
    <name evidence="2" type="ORF">P153DRAFT_299050</name>
</gene>
<dbReference type="AlphaFoldDB" id="A0A6A6A360"/>
<keyword evidence="3" id="KW-1185">Reference proteome</keyword>
<reference evidence="2" key="1">
    <citation type="journal article" date="2020" name="Stud. Mycol.">
        <title>101 Dothideomycetes genomes: a test case for predicting lifestyles and emergence of pathogens.</title>
        <authorList>
            <person name="Haridas S."/>
            <person name="Albert R."/>
            <person name="Binder M."/>
            <person name="Bloem J."/>
            <person name="Labutti K."/>
            <person name="Salamov A."/>
            <person name="Andreopoulos B."/>
            <person name="Baker S."/>
            <person name="Barry K."/>
            <person name="Bills G."/>
            <person name="Bluhm B."/>
            <person name="Cannon C."/>
            <person name="Castanera R."/>
            <person name="Culley D."/>
            <person name="Daum C."/>
            <person name="Ezra D."/>
            <person name="Gonzalez J."/>
            <person name="Henrissat B."/>
            <person name="Kuo A."/>
            <person name="Liang C."/>
            <person name="Lipzen A."/>
            <person name="Lutzoni F."/>
            <person name="Magnuson J."/>
            <person name="Mondo S."/>
            <person name="Nolan M."/>
            <person name="Ohm R."/>
            <person name="Pangilinan J."/>
            <person name="Park H.-J."/>
            <person name="Ramirez L."/>
            <person name="Alfaro M."/>
            <person name="Sun H."/>
            <person name="Tritt A."/>
            <person name="Yoshinaga Y."/>
            <person name="Zwiers L.-H."/>
            <person name="Turgeon B."/>
            <person name="Goodwin S."/>
            <person name="Spatafora J."/>
            <person name="Crous P."/>
            <person name="Grigoriev I."/>
        </authorList>
    </citation>
    <scope>NUCLEOTIDE SEQUENCE</scope>
    <source>
        <strain evidence="2">CBS 119687</strain>
    </source>
</reference>
<dbReference type="PROSITE" id="PS50206">
    <property type="entry name" value="RHODANESE_3"/>
    <property type="match status" value="1"/>
</dbReference>
<evidence type="ECO:0000313" key="2">
    <source>
        <dbReference type="EMBL" id="KAF2125615.1"/>
    </source>
</evidence>
<dbReference type="PANTHER" id="PTHR43268:SF6">
    <property type="entry name" value="THIOSULFATE SULFURTRANSFERASE_RHODANESE-LIKE DOMAIN-CONTAINING PROTEIN 2"/>
    <property type="match status" value="1"/>
</dbReference>
<dbReference type="InterPro" id="IPR020936">
    <property type="entry name" value="TrhO"/>
</dbReference>
<dbReference type="Proteomes" id="UP000799771">
    <property type="component" value="Unassembled WGS sequence"/>
</dbReference>
<feature type="domain" description="Rhodanese" evidence="1">
    <location>
        <begin position="1"/>
        <end position="109"/>
    </location>
</feature>
<dbReference type="SUPFAM" id="SSF52821">
    <property type="entry name" value="Rhodanese/Cell cycle control phosphatase"/>
    <property type="match status" value="1"/>
</dbReference>
<evidence type="ECO:0000259" key="1">
    <source>
        <dbReference type="PROSITE" id="PS50206"/>
    </source>
</evidence>
<dbReference type="EMBL" id="ML977515">
    <property type="protein sequence ID" value="KAF2125615.1"/>
    <property type="molecule type" value="Genomic_DNA"/>
</dbReference>
<dbReference type="InterPro" id="IPR022111">
    <property type="entry name" value="Rhodanese_C"/>
</dbReference>
<protein>
    <recommendedName>
        <fullName evidence="1">Rhodanese domain-containing protein</fullName>
    </recommendedName>
</protein>
<dbReference type="RefSeq" id="XP_033520007.1">
    <property type="nucleotide sequence ID" value="XM_033664257.1"/>
</dbReference>
<dbReference type="InterPro" id="IPR036873">
    <property type="entry name" value="Rhodanese-like_dom_sf"/>
</dbReference>
<name>A0A6A6A360_9PLEO</name>
<dbReference type="OrthoDB" id="25002at2759"/>
<sequence>KEGSIPLIDVRNHYESRIGYFVTSNDEAAVRPAVRRFSQWPGYVARHVLGNEIYKKPIATYCTGGIRCEKGARWMQEALAAEGDRSDAPVYTLHGGIVAYQAWIQQEIEAGRKTQEDSFFRGTNYVFDGRGSISMDADTRKKVSTCHECGISEDRLGKCAGTGCHLVLVVCERCEKRGQVRCCDDCGRIETSQQQDGASRGRPICQCESDREKSLWGDKGAKIRKTKQTLKARHAEVR</sequence>
<dbReference type="PANTHER" id="PTHR43268">
    <property type="entry name" value="THIOSULFATE SULFURTRANSFERASE/RHODANESE-LIKE DOMAIN-CONTAINING PROTEIN 2"/>
    <property type="match status" value="1"/>
</dbReference>
<dbReference type="Gene3D" id="3.40.250.10">
    <property type="entry name" value="Rhodanese-like domain"/>
    <property type="match status" value="1"/>
</dbReference>
<dbReference type="GeneID" id="54404689"/>
<evidence type="ECO:0000313" key="3">
    <source>
        <dbReference type="Proteomes" id="UP000799771"/>
    </source>
</evidence>
<proteinExistence type="predicted"/>
<dbReference type="InterPro" id="IPR001763">
    <property type="entry name" value="Rhodanese-like_dom"/>
</dbReference>
<dbReference type="Pfam" id="PF12368">
    <property type="entry name" value="Rhodanese_C"/>
    <property type="match status" value="1"/>
</dbReference>